<dbReference type="Proteomes" id="UP001152300">
    <property type="component" value="Unassembled WGS sequence"/>
</dbReference>
<protein>
    <submittedName>
        <fullName evidence="1">Uncharacterized protein</fullName>
    </submittedName>
</protein>
<dbReference type="EMBL" id="JAPEIS010000003">
    <property type="protein sequence ID" value="KAJ8067951.1"/>
    <property type="molecule type" value="Genomic_DNA"/>
</dbReference>
<accession>A0A9X0DLF4</accession>
<name>A0A9X0DLF4_9HELO</name>
<reference evidence="1" key="1">
    <citation type="submission" date="2022-11" db="EMBL/GenBank/DDBJ databases">
        <title>Genome Resource of Sclerotinia nivalis Strain SnTB1, a Plant Pathogen Isolated from American Ginseng.</title>
        <authorList>
            <person name="Fan S."/>
        </authorList>
    </citation>
    <scope>NUCLEOTIDE SEQUENCE</scope>
    <source>
        <strain evidence="1">SnTB1</strain>
    </source>
</reference>
<proteinExistence type="predicted"/>
<evidence type="ECO:0000313" key="1">
    <source>
        <dbReference type="EMBL" id="KAJ8067951.1"/>
    </source>
</evidence>
<keyword evidence="2" id="KW-1185">Reference proteome</keyword>
<organism evidence="1 2">
    <name type="scientific">Sclerotinia nivalis</name>
    <dbReference type="NCBI Taxonomy" id="352851"/>
    <lineage>
        <taxon>Eukaryota</taxon>
        <taxon>Fungi</taxon>
        <taxon>Dikarya</taxon>
        <taxon>Ascomycota</taxon>
        <taxon>Pezizomycotina</taxon>
        <taxon>Leotiomycetes</taxon>
        <taxon>Helotiales</taxon>
        <taxon>Sclerotiniaceae</taxon>
        <taxon>Sclerotinia</taxon>
    </lineage>
</organism>
<sequence>MEQLSWHGYQSFSILFQSMDEIPRSAPSMYGKHVYLDSGLEVFYIFGLKENHFTGIFEVCWNSMDILCVPSAASKYNLLTLSGTWSDITLDAYVIFLFYWRMRGWMVVIGYQLP</sequence>
<evidence type="ECO:0000313" key="2">
    <source>
        <dbReference type="Proteomes" id="UP001152300"/>
    </source>
</evidence>
<dbReference type="AlphaFoldDB" id="A0A9X0DLF4"/>
<comment type="caution">
    <text evidence="1">The sequence shown here is derived from an EMBL/GenBank/DDBJ whole genome shotgun (WGS) entry which is preliminary data.</text>
</comment>
<gene>
    <name evidence="1" type="ORF">OCU04_003533</name>
</gene>